<dbReference type="EMBL" id="JAHLDV010000001">
    <property type="protein sequence ID" value="MBU3158261.1"/>
    <property type="molecule type" value="Genomic_DNA"/>
</dbReference>
<evidence type="ECO:0000256" key="1">
    <source>
        <dbReference type="ARBA" id="ARBA00006479"/>
    </source>
</evidence>
<reference evidence="2 3" key="1">
    <citation type="submission" date="2021-06" db="EMBL/GenBank/DDBJ databases">
        <title>Clostridia strains as spoilage organisms.</title>
        <authorList>
            <person name="Wambui J."/>
            <person name="Stephan R."/>
            <person name="Stevens M.J.A."/>
        </authorList>
    </citation>
    <scope>NUCLEOTIDE SEQUENCE [LARGE SCALE GENOMIC DNA]</scope>
    <source>
        <strain evidence="2 3">DSM 14204</strain>
    </source>
</reference>
<dbReference type="Pfam" id="PF13412">
    <property type="entry name" value="HTH_24"/>
    <property type="match status" value="1"/>
</dbReference>
<dbReference type="InterPro" id="IPR000600">
    <property type="entry name" value="ROK"/>
</dbReference>
<dbReference type="InterPro" id="IPR049874">
    <property type="entry name" value="ROK_cs"/>
</dbReference>
<dbReference type="PANTHER" id="PTHR18964:SF149">
    <property type="entry name" value="BIFUNCTIONAL UDP-N-ACETYLGLUCOSAMINE 2-EPIMERASE_N-ACETYLMANNOSAMINE KINASE"/>
    <property type="match status" value="1"/>
</dbReference>
<proteinExistence type="inferred from homology"/>
<organism evidence="2 3">
    <name type="scientific">Clostridium frigoris</name>
    <dbReference type="NCBI Taxonomy" id="205327"/>
    <lineage>
        <taxon>Bacteria</taxon>
        <taxon>Bacillati</taxon>
        <taxon>Bacillota</taxon>
        <taxon>Clostridia</taxon>
        <taxon>Eubacteriales</taxon>
        <taxon>Clostridiaceae</taxon>
        <taxon>Clostridium</taxon>
    </lineage>
</organism>
<keyword evidence="3" id="KW-1185">Reference proteome</keyword>
<sequence length="392" mass="44525">MKNLKTINQETIKVTNQKKIIQLLYREKQLTKLRISQAINVSIPTVISNVKDLIKEGYLDETEVGESSGGRKPVIVRFLPNCRYSFGILITKEQVRIILTNLNFSIIVEKIINITDKVADFNNIIIEIKKEINNIISINDIPLYKILGIGFSLPGTVNEEELILKNAPNLKLKNICFKNFERDFPVPIFIENEANASAYAEAFINFNYVKSSLVFISITEGIGTGIIITDNVYKGFNKRAGEFGHMTIMKDGKQCNCGKKGCWELYASKKALLDEYKTAYNIKNNSLKDFMEMSKTDNKAKKILNTYLEFLAEGIKNIILILDPGCIIIDGEISEYKSLIETELIDKIFKQNDFYDKKECNVSFSNLEGNASILGAAFLPMRKLFFLDKKVI</sequence>
<dbReference type="RefSeq" id="WP_216145236.1">
    <property type="nucleotide sequence ID" value="NZ_JAHLDV010000001.1"/>
</dbReference>
<dbReference type="Proteomes" id="UP000776252">
    <property type="component" value="Unassembled WGS sequence"/>
</dbReference>
<protein>
    <submittedName>
        <fullName evidence="2">ROK family transcriptional regulator</fullName>
    </submittedName>
</protein>
<accession>A0ABS6BMU5</accession>
<comment type="similarity">
    <text evidence="1">Belongs to the ROK (NagC/XylR) family.</text>
</comment>
<gene>
    <name evidence="2" type="ORF">KPL37_00545</name>
</gene>
<evidence type="ECO:0000313" key="2">
    <source>
        <dbReference type="EMBL" id="MBU3158261.1"/>
    </source>
</evidence>
<dbReference type="PROSITE" id="PS01125">
    <property type="entry name" value="ROK"/>
    <property type="match status" value="1"/>
</dbReference>
<comment type="caution">
    <text evidence="2">The sequence shown here is derived from an EMBL/GenBank/DDBJ whole genome shotgun (WGS) entry which is preliminary data.</text>
</comment>
<evidence type="ECO:0000313" key="3">
    <source>
        <dbReference type="Proteomes" id="UP000776252"/>
    </source>
</evidence>
<dbReference type="PANTHER" id="PTHR18964">
    <property type="entry name" value="ROK (REPRESSOR, ORF, KINASE) FAMILY"/>
    <property type="match status" value="1"/>
</dbReference>
<name>A0ABS6BMU5_9CLOT</name>
<dbReference type="Pfam" id="PF00480">
    <property type="entry name" value="ROK"/>
    <property type="match status" value="1"/>
</dbReference>